<gene>
    <name evidence="1" type="ORF">SDC9_145397</name>
</gene>
<name>A0A645EBQ4_9ZZZZ</name>
<comment type="caution">
    <text evidence="1">The sequence shown here is derived from an EMBL/GenBank/DDBJ whole genome shotgun (WGS) entry which is preliminary data.</text>
</comment>
<protein>
    <submittedName>
        <fullName evidence="1">Uncharacterized protein</fullName>
    </submittedName>
</protein>
<proteinExistence type="predicted"/>
<reference evidence="1" key="1">
    <citation type="submission" date="2019-08" db="EMBL/GenBank/DDBJ databases">
        <authorList>
            <person name="Kucharzyk K."/>
            <person name="Murdoch R.W."/>
            <person name="Higgins S."/>
            <person name="Loffler F."/>
        </authorList>
    </citation>
    <scope>NUCLEOTIDE SEQUENCE</scope>
</reference>
<dbReference type="AlphaFoldDB" id="A0A645EBQ4"/>
<sequence>MREQLGQLSKRHVIAVGVGGLQRGIHRLLPHGVQLLRVPDAKRRRKPEHLPVLTQQIQAKRIQRADDRTIQKLALSARRRIQRVFGYVFGQLLQHALLHLLCGGAGKSDNQQPVCVDGCVVIQHAAHRPLGQYGGLAAARRGGNQNHVSARFNGAALFVGPVCVIRHRRFPPRSK</sequence>
<evidence type="ECO:0000313" key="1">
    <source>
        <dbReference type="EMBL" id="MPM98213.1"/>
    </source>
</evidence>
<accession>A0A645EBQ4</accession>
<organism evidence="1">
    <name type="scientific">bioreactor metagenome</name>
    <dbReference type="NCBI Taxonomy" id="1076179"/>
    <lineage>
        <taxon>unclassified sequences</taxon>
        <taxon>metagenomes</taxon>
        <taxon>ecological metagenomes</taxon>
    </lineage>
</organism>
<dbReference type="EMBL" id="VSSQ01044394">
    <property type="protein sequence ID" value="MPM98213.1"/>
    <property type="molecule type" value="Genomic_DNA"/>
</dbReference>